<evidence type="ECO:0000256" key="2">
    <source>
        <dbReference type="ARBA" id="ARBA00007193"/>
    </source>
</evidence>
<dbReference type="FunCoup" id="A0A6I9W666">
    <property type="interactions" value="3"/>
</dbReference>
<evidence type="ECO:0000256" key="11">
    <source>
        <dbReference type="ARBA" id="ARBA00023303"/>
    </source>
</evidence>
<keyword evidence="3 12" id="KW-0813">Transport</keyword>
<dbReference type="GeneID" id="105232454"/>
<dbReference type="OrthoDB" id="6628406at2759"/>
<sequence length="494" mass="57652">MYIQVQPIKQKPQSKTKWQAFCGNFRWLRGIGLYIKNYFTESGIHGFAYLVKEQLIVIEHVAWLLLLIVSVGMCIFTGLQAMDKYKSKSTVMGMERDFYFWRTPIPSFTVCPMRRLSQELFDKYCHKKKITGQPKEDLYVFLETLANSTYFNFANITVRPSIDGTLDRLRLRPAQYMSLIYNLTTDFTQEEEGRKPIKLNDGFKDFVVRQVLTEFGICYLGNSYLHDEYTARYFLFGKYPKIKKEDAKMLLGSYFDSALLILSVPKAFESIGVFIHSSHDALKIEQKFFYTNEAVYYKAETREIVAEEGYEKSSTVAQRNCRFPHESNLEHFEIYTKSFCMQECRLNLVYKKCKCIPHFYPNRIKNPKPICSYTTLKSCVAKNAESFRRLHSSKARKTVHCHCMDSCFNSIVVVKSVEVLANLNIFQTGFTVGLEVTTWPLELLKRQVIFTFTDLLVYVGGAAGLFLGFSVLGAIEFFYYFSLRLLWYLRGYRY</sequence>
<evidence type="ECO:0000256" key="13">
    <source>
        <dbReference type="SAM" id="Phobius"/>
    </source>
</evidence>
<keyword evidence="9 13" id="KW-0472">Membrane</keyword>
<proteinExistence type="inferred from homology"/>
<evidence type="ECO:0000256" key="6">
    <source>
        <dbReference type="ARBA" id="ARBA00022989"/>
    </source>
</evidence>
<keyword evidence="4 12" id="KW-0894">Sodium channel</keyword>
<evidence type="ECO:0000256" key="7">
    <source>
        <dbReference type="ARBA" id="ARBA00023053"/>
    </source>
</evidence>
<dbReference type="InParanoid" id="A0A6I9W666"/>
<reference evidence="15" key="2">
    <citation type="submission" date="2025-08" db="UniProtKB">
        <authorList>
            <consortium name="RefSeq"/>
        </authorList>
    </citation>
    <scope>IDENTIFICATION</scope>
    <source>
        <tissue evidence="15">Adult</tissue>
    </source>
</reference>
<keyword evidence="10 12" id="KW-0739">Sodium transport</keyword>
<dbReference type="PANTHER" id="PTHR11690">
    <property type="entry name" value="AMILORIDE-SENSITIVE SODIUM CHANNEL-RELATED"/>
    <property type="match status" value="1"/>
</dbReference>
<accession>A0A6I9W666</accession>
<keyword evidence="7" id="KW-0915">Sodium</keyword>
<feature type="transmembrane region" description="Helical" evidence="13">
    <location>
        <begin position="455"/>
        <end position="481"/>
    </location>
</feature>
<evidence type="ECO:0000256" key="5">
    <source>
        <dbReference type="ARBA" id="ARBA00022692"/>
    </source>
</evidence>
<gene>
    <name evidence="15" type="primary">LOC105232454</name>
</gene>
<dbReference type="PANTHER" id="PTHR11690:SF179">
    <property type="entry name" value="PICKPOCKET 10"/>
    <property type="match status" value="1"/>
</dbReference>
<evidence type="ECO:0000256" key="1">
    <source>
        <dbReference type="ARBA" id="ARBA00004141"/>
    </source>
</evidence>
<keyword evidence="11 12" id="KW-0407">Ion channel</keyword>
<dbReference type="Gene3D" id="1.10.287.770">
    <property type="entry name" value="YojJ-like"/>
    <property type="match status" value="1"/>
</dbReference>
<dbReference type="GO" id="GO:0005886">
    <property type="term" value="C:plasma membrane"/>
    <property type="evidence" value="ECO:0007669"/>
    <property type="project" value="TreeGrafter"/>
</dbReference>
<evidence type="ECO:0000256" key="4">
    <source>
        <dbReference type="ARBA" id="ARBA00022461"/>
    </source>
</evidence>
<evidence type="ECO:0000256" key="10">
    <source>
        <dbReference type="ARBA" id="ARBA00023201"/>
    </source>
</evidence>
<dbReference type="KEGG" id="bdr:105232454"/>
<evidence type="ECO:0000313" key="15">
    <source>
        <dbReference type="RefSeq" id="XP_011212438.3"/>
    </source>
</evidence>
<dbReference type="Pfam" id="PF00858">
    <property type="entry name" value="ASC"/>
    <property type="match status" value="1"/>
</dbReference>
<feature type="transmembrane region" description="Helical" evidence="13">
    <location>
        <begin position="60"/>
        <end position="79"/>
    </location>
</feature>
<reference evidence="14" key="1">
    <citation type="submission" date="2025-05" db="UniProtKB">
        <authorList>
            <consortium name="RefSeq"/>
        </authorList>
    </citation>
    <scope>NUCLEOTIDE SEQUENCE [LARGE SCALE GENOMIC DNA]</scope>
</reference>
<evidence type="ECO:0000256" key="9">
    <source>
        <dbReference type="ARBA" id="ARBA00023136"/>
    </source>
</evidence>
<protein>
    <submittedName>
        <fullName evidence="15">Sodium channel protein Nach</fullName>
    </submittedName>
</protein>
<name>A0A6I9W666_BACDO</name>
<keyword evidence="5 12" id="KW-0812">Transmembrane</keyword>
<dbReference type="PRINTS" id="PR01078">
    <property type="entry name" value="AMINACHANNEL"/>
</dbReference>
<dbReference type="GO" id="GO:0015280">
    <property type="term" value="F:ligand-gated sodium channel activity"/>
    <property type="evidence" value="ECO:0007669"/>
    <property type="project" value="TreeGrafter"/>
</dbReference>
<dbReference type="RefSeq" id="XP_011212438.3">
    <property type="nucleotide sequence ID" value="XM_011214136.3"/>
</dbReference>
<comment type="similarity">
    <text evidence="2 12">Belongs to the amiloride-sensitive sodium channel (TC 1.A.6) family.</text>
</comment>
<comment type="subcellular location">
    <subcellularLocation>
        <location evidence="1">Membrane</location>
        <topology evidence="1">Multi-pass membrane protein</topology>
    </subcellularLocation>
</comment>
<dbReference type="Proteomes" id="UP001652620">
    <property type="component" value="Chromosome 1"/>
</dbReference>
<dbReference type="InterPro" id="IPR001873">
    <property type="entry name" value="ENaC"/>
</dbReference>
<keyword evidence="14" id="KW-1185">Reference proteome</keyword>
<dbReference type="Gene3D" id="1.10.287.820">
    <property type="entry name" value="Acid-sensing ion channel domain"/>
    <property type="match status" value="1"/>
</dbReference>
<evidence type="ECO:0000256" key="8">
    <source>
        <dbReference type="ARBA" id="ARBA00023065"/>
    </source>
</evidence>
<evidence type="ECO:0000256" key="3">
    <source>
        <dbReference type="ARBA" id="ARBA00022448"/>
    </source>
</evidence>
<dbReference type="AlphaFoldDB" id="A0A6I9W666"/>
<organism evidence="14 15">
    <name type="scientific">Bactrocera dorsalis</name>
    <name type="common">Oriental fruit fly</name>
    <name type="synonym">Dacus dorsalis</name>
    <dbReference type="NCBI Taxonomy" id="27457"/>
    <lineage>
        <taxon>Eukaryota</taxon>
        <taxon>Metazoa</taxon>
        <taxon>Ecdysozoa</taxon>
        <taxon>Arthropoda</taxon>
        <taxon>Hexapoda</taxon>
        <taxon>Insecta</taxon>
        <taxon>Pterygota</taxon>
        <taxon>Neoptera</taxon>
        <taxon>Endopterygota</taxon>
        <taxon>Diptera</taxon>
        <taxon>Brachycera</taxon>
        <taxon>Muscomorpha</taxon>
        <taxon>Tephritoidea</taxon>
        <taxon>Tephritidae</taxon>
        <taxon>Bactrocera</taxon>
        <taxon>Bactrocera</taxon>
    </lineage>
</organism>
<keyword evidence="6 13" id="KW-1133">Transmembrane helix</keyword>
<evidence type="ECO:0000256" key="12">
    <source>
        <dbReference type="RuleBase" id="RU000679"/>
    </source>
</evidence>
<keyword evidence="8 12" id="KW-0406">Ion transport</keyword>
<evidence type="ECO:0000313" key="14">
    <source>
        <dbReference type="Proteomes" id="UP001652620"/>
    </source>
</evidence>